<dbReference type="InterPro" id="IPR008979">
    <property type="entry name" value="Galactose-bd-like_sf"/>
</dbReference>
<keyword evidence="6 14" id="KW-0863">Zinc-finger</keyword>
<evidence type="ECO:0000256" key="12">
    <source>
        <dbReference type="ARBA" id="ARBA00023242"/>
    </source>
</evidence>
<dbReference type="SMART" id="SM00385">
    <property type="entry name" value="CYCLIN"/>
    <property type="match status" value="2"/>
</dbReference>
<feature type="region of interest" description="Disordered" evidence="15">
    <location>
        <begin position="1"/>
        <end position="32"/>
    </location>
</feature>
<keyword evidence="8" id="KW-0106">Calcium</keyword>
<dbReference type="FunFam" id="1.10.472.10:FF:000019">
    <property type="entry name" value="transcription initiation factor IIB"/>
    <property type="match status" value="1"/>
</dbReference>
<feature type="domain" description="PDZ" evidence="16">
    <location>
        <begin position="1196"/>
        <end position="1279"/>
    </location>
</feature>
<dbReference type="InterPro" id="IPR001478">
    <property type="entry name" value="PDZ"/>
</dbReference>
<feature type="region of interest" description="Disordered" evidence="15">
    <location>
        <begin position="765"/>
        <end position="818"/>
    </location>
</feature>
<dbReference type="InterPro" id="IPR036915">
    <property type="entry name" value="Cyclin-like_sf"/>
</dbReference>
<dbReference type="SUPFAM" id="SSF47954">
    <property type="entry name" value="Cyclin-like"/>
    <property type="match status" value="2"/>
</dbReference>
<evidence type="ECO:0000256" key="9">
    <source>
        <dbReference type="ARBA" id="ARBA00023015"/>
    </source>
</evidence>
<feature type="domain" description="TFIIB-type" evidence="17">
    <location>
        <begin position="111"/>
        <end position="142"/>
    </location>
</feature>
<evidence type="ECO:0000256" key="6">
    <source>
        <dbReference type="ARBA" id="ARBA00022771"/>
    </source>
</evidence>
<dbReference type="Proteomes" id="UP000095280">
    <property type="component" value="Unplaced"/>
</dbReference>
<proteinExistence type="inferred from homology"/>
<protein>
    <recommendedName>
        <fullName evidence="3">Transcription initiation factor IIB</fullName>
    </recommendedName>
    <alternativeName>
        <fullName evidence="13">General transcription factor TFIIB</fullName>
    </alternativeName>
</protein>
<keyword evidence="10" id="KW-1015">Disulfide bond</keyword>
<keyword evidence="9" id="KW-0805">Transcription regulation</keyword>
<evidence type="ECO:0000256" key="7">
    <source>
        <dbReference type="ARBA" id="ARBA00022833"/>
    </source>
</evidence>
<keyword evidence="5" id="KW-0677">Repeat</keyword>
<dbReference type="Gene3D" id="2.30.42.10">
    <property type="match status" value="1"/>
</dbReference>
<evidence type="ECO:0000259" key="17">
    <source>
        <dbReference type="PROSITE" id="PS51134"/>
    </source>
</evidence>
<keyword evidence="12" id="KW-0539">Nucleus</keyword>
<dbReference type="GO" id="GO:0017025">
    <property type="term" value="F:TBP-class protein binding"/>
    <property type="evidence" value="ECO:0007669"/>
    <property type="project" value="InterPro"/>
</dbReference>
<sequence length="1322" mass="145108">VLAQLDSAMLTARRHSQQQSQNSECNHPDEEVDVDSTLIVELDARTRHQLEEAGHRRLRRSRSVTRSLLTLFLSQVSVAADGTEGPASVHPVTPDEGSEQSGAAESFRVVHKVTCKYHPEAVLIEDYHCGDLVCSQCGLVVGDRVIDVGSEWRTFANDGSNKDMSRVGSAENPLLESTELTTRIANTGRESYGVDPETGRPVYKNKKNLSIGDRTLTSAFKEIDQMANRLNLPKSVVNTANKIFKQVYDSKQCRGRANETIASACLYMACRQEAVPRTLKEVCSVSHSNRRDIGKAFRKITKALDTNLKGISTTDFMSRFCSNLELNIAIQKAATHIAEKAMQIDEVAGKSPISVAAAAIYMACQASDTKKEKKEIGDIAGVAEVTIAGAYKIMRSHAKSLFPPDFVFQSPVESLPWQPQLTAQPVVQPLWPDSCQHSSEYSTYATCDKAIDGSTAQDWGSLSCSATGASDTAAWWQAEFNSSVRVDLVTLWNRADCCPERLANFQLLMDEVQCASYFTNASESVFNVSCGLSGRVLRIQTLTGLILTICEIRFFQLLMDEVQCASYFTNASESVFNVSCGLSGRVLRIQTLTGLILTICEIRFFQLIAQCHGNGGRLRAGLRLPIAGEVQGQLQTGGADAHSEFIEEHVQTVERGGVLIARPASGGCVIVDNVWQHNPRQQHIHADKAAGYKHGGDVNVTDGDSTAAAETSLVPKKPTKPQAHTTVAMIVPPSRVVAASLSAGLFDISMVIDVHDKIVGESRIQRLPGGSVKEQEKGQAAERRRAQHPGPAFPESSSSPGHQIADNGIGDGVPERPVNVMVSTRPGVSLATSSRWRSSQAIENPAAGAQGRPAAAITAGVCDCSIVWRRRRPAVRANLSASRSRRYTTGQSRSPLRKTERKAAQASCSRRRLRSSRTSAPDRRAPRQKIAASIKVVQHEHDRRLLCVLLTITRPTLATTLTSRSSWRGRPRRSNPPTKSQSSCSATKSIELSELSGCKLGFHDGEADVAANQPLVSFGTEAQADALRSALESWHVANSQRFDFARNSVDKGADNSRRGLGHLELSAANQVVLADAKVQKGQQVGSEAVLPIWHSLDELTKLYTAQLDLSEHSTAQVCRAFTPWSFIEQDWHQRQQQQHKIGFIRLHHLQPVLHWNLERIVKTRQVFDALKKSLAKFGIILQLTASMSQLEDLLTMVSLRRYTSDKAWGFALQGGTDFDLPVFVHKITRNSVAHKCGLEPGDVIVKINQTYCSGFAHSQVKAEVLRAGNELDFTVKKCHEKKVEMPREVECQGKVENAKENVEMPREKVEMPTEKVECAKEK</sequence>
<dbReference type="SMART" id="SM00228">
    <property type="entry name" value="PDZ"/>
    <property type="match status" value="1"/>
</dbReference>
<dbReference type="SUPFAM" id="SSF49785">
    <property type="entry name" value="Galactose-binding domain-like"/>
    <property type="match status" value="1"/>
</dbReference>
<dbReference type="Pfam" id="PF08271">
    <property type="entry name" value="Zn_Ribbon_TF"/>
    <property type="match status" value="1"/>
</dbReference>
<dbReference type="InterPro" id="IPR036034">
    <property type="entry name" value="PDZ_sf"/>
</dbReference>
<dbReference type="SUPFAM" id="SSF50156">
    <property type="entry name" value="PDZ domain-like"/>
    <property type="match status" value="1"/>
</dbReference>
<dbReference type="PANTHER" id="PTHR11618">
    <property type="entry name" value="TRANSCRIPTION INITIATION FACTOR IIB-RELATED"/>
    <property type="match status" value="1"/>
</dbReference>
<dbReference type="InterPro" id="IPR006585">
    <property type="entry name" value="FTP1"/>
</dbReference>
<evidence type="ECO:0000313" key="18">
    <source>
        <dbReference type="Proteomes" id="UP000095280"/>
    </source>
</evidence>
<feature type="region of interest" description="Disordered" evidence="15">
    <location>
        <begin position="962"/>
        <end position="986"/>
    </location>
</feature>
<dbReference type="SUPFAM" id="SSF57783">
    <property type="entry name" value="Zinc beta-ribbon"/>
    <property type="match status" value="1"/>
</dbReference>
<evidence type="ECO:0000256" key="15">
    <source>
        <dbReference type="SAM" id="MobiDB-lite"/>
    </source>
</evidence>
<dbReference type="PROSITE" id="PS00782">
    <property type="entry name" value="TFIIB"/>
    <property type="match status" value="2"/>
</dbReference>
<keyword evidence="18" id="KW-1185">Reference proteome</keyword>
<comment type="similarity">
    <text evidence="2">Belongs to the TFIIB family.</text>
</comment>
<comment type="subcellular location">
    <subcellularLocation>
        <location evidence="1">Nucleus</location>
    </subcellularLocation>
</comment>
<dbReference type="WBParaSite" id="maker-uti_cns_0003402-snap-gene-0.2-mRNA-1">
    <property type="protein sequence ID" value="maker-uti_cns_0003402-snap-gene-0.2-mRNA-1"/>
    <property type="gene ID" value="maker-uti_cns_0003402-snap-gene-0.2"/>
</dbReference>
<dbReference type="GO" id="GO:0006367">
    <property type="term" value="P:transcription initiation at RNA polymerase II promoter"/>
    <property type="evidence" value="ECO:0007669"/>
    <property type="project" value="TreeGrafter"/>
</dbReference>
<dbReference type="Gene3D" id="1.10.472.10">
    <property type="entry name" value="Cyclin-like"/>
    <property type="match status" value="2"/>
</dbReference>
<organism evidence="18 19">
    <name type="scientific">Macrostomum lignano</name>
    <dbReference type="NCBI Taxonomy" id="282301"/>
    <lineage>
        <taxon>Eukaryota</taxon>
        <taxon>Metazoa</taxon>
        <taxon>Spiralia</taxon>
        <taxon>Lophotrochozoa</taxon>
        <taxon>Platyhelminthes</taxon>
        <taxon>Rhabditophora</taxon>
        <taxon>Macrostomorpha</taxon>
        <taxon>Macrostomida</taxon>
        <taxon>Macrostomidae</taxon>
        <taxon>Macrostomum</taxon>
    </lineage>
</organism>
<evidence type="ECO:0000256" key="3">
    <source>
        <dbReference type="ARBA" id="ARBA00013932"/>
    </source>
</evidence>
<dbReference type="GO" id="GO:0070897">
    <property type="term" value="P:transcription preinitiation complex assembly"/>
    <property type="evidence" value="ECO:0007669"/>
    <property type="project" value="InterPro"/>
</dbReference>
<dbReference type="GO" id="GO:0097550">
    <property type="term" value="C:transcription preinitiation complex"/>
    <property type="evidence" value="ECO:0007669"/>
    <property type="project" value="TreeGrafter"/>
</dbReference>
<accession>A0A1I8GW91</accession>
<dbReference type="Pfam" id="PF22633">
    <property type="entry name" value="F5_F8_type_C_2"/>
    <property type="match status" value="1"/>
</dbReference>
<dbReference type="Pfam" id="PF00595">
    <property type="entry name" value="PDZ"/>
    <property type="match status" value="1"/>
</dbReference>
<feature type="region of interest" description="Disordered" evidence="15">
    <location>
        <begin position="82"/>
        <end position="104"/>
    </location>
</feature>
<dbReference type="InterPro" id="IPR013150">
    <property type="entry name" value="TFIIB_cyclin"/>
</dbReference>
<dbReference type="CDD" id="cd20552">
    <property type="entry name" value="CYCLIN_TFIIB_rpt2"/>
    <property type="match status" value="1"/>
</dbReference>
<dbReference type="InterPro" id="IPR000812">
    <property type="entry name" value="TFIIB"/>
</dbReference>
<dbReference type="FunFam" id="1.10.472.10:FF:000008">
    <property type="entry name" value="Transcription initiation factor IIB"/>
    <property type="match status" value="1"/>
</dbReference>
<name>A0A1I8GW91_9PLAT</name>
<evidence type="ECO:0000313" key="19">
    <source>
        <dbReference type="WBParaSite" id="maker-uti_cns_0003402-snap-gene-0.2-mRNA-1"/>
    </source>
</evidence>
<dbReference type="Pfam" id="PF00382">
    <property type="entry name" value="TFIIB"/>
    <property type="match status" value="2"/>
</dbReference>
<dbReference type="CDD" id="cd20551">
    <property type="entry name" value="CYCLIN_TFIIB_rpt1"/>
    <property type="match status" value="1"/>
</dbReference>
<feature type="region of interest" description="Disordered" evidence="15">
    <location>
        <begin position="877"/>
        <end position="928"/>
    </location>
</feature>
<evidence type="ECO:0000259" key="16">
    <source>
        <dbReference type="PROSITE" id="PS50106"/>
    </source>
</evidence>
<evidence type="ECO:0000256" key="5">
    <source>
        <dbReference type="ARBA" id="ARBA00022737"/>
    </source>
</evidence>
<dbReference type="PANTHER" id="PTHR11618:SF13">
    <property type="entry name" value="TRANSCRIPTION INITIATION FACTOR IIB"/>
    <property type="match status" value="1"/>
</dbReference>
<evidence type="ECO:0000256" key="11">
    <source>
        <dbReference type="ARBA" id="ARBA00023163"/>
    </source>
</evidence>
<evidence type="ECO:0000256" key="14">
    <source>
        <dbReference type="PROSITE-ProRule" id="PRU00469"/>
    </source>
</evidence>
<dbReference type="PRINTS" id="PR00685">
    <property type="entry name" value="TIFACTORIIB"/>
</dbReference>
<dbReference type="InterPro" id="IPR013763">
    <property type="entry name" value="Cyclin-like_dom"/>
</dbReference>
<feature type="compositionally biased region" description="Polar residues" evidence="15">
    <location>
        <begin position="879"/>
        <end position="894"/>
    </location>
</feature>
<dbReference type="PROSITE" id="PS50106">
    <property type="entry name" value="PDZ"/>
    <property type="match status" value="1"/>
</dbReference>
<keyword evidence="4" id="KW-0479">Metal-binding</keyword>
<dbReference type="InterPro" id="IPR023486">
    <property type="entry name" value="TFIIB_CS"/>
</dbReference>
<evidence type="ECO:0000256" key="8">
    <source>
        <dbReference type="ARBA" id="ARBA00022837"/>
    </source>
</evidence>
<keyword evidence="7" id="KW-0862">Zinc</keyword>
<evidence type="ECO:0000256" key="10">
    <source>
        <dbReference type="ARBA" id="ARBA00023157"/>
    </source>
</evidence>
<dbReference type="PROSITE" id="PS51134">
    <property type="entry name" value="ZF_TFIIB"/>
    <property type="match status" value="1"/>
</dbReference>
<dbReference type="GO" id="GO:0005634">
    <property type="term" value="C:nucleus"/>
    <property type="evidence" value="ECO:0007669"/>
    <property type="project" value="UniProtKB-SubCell"/>
</dbReference>
<reference evidence="19" key="1">
    <citation type="submission" date="2016-11" db="UniProtKB">
        <authorList>
            <consortium name="WormBaseParasite"/>
        </authorList>
    </citation>
    <scope>IDENTIFICATION</scope>
</reference>
<dbReference type="GO" id="GO:0016251">
    <property type="term" value="F:RNA polymerase II general transcription initiation factor activity"/>
    <property type="evidence" value="ECO:0007669"/>
    <property type="project" value="TreeGrafter"/>
</dbReference>
<evidence type="ECO:0000256" key="4">
    <source>
        <dbReference type="ARBA" id="ARBA00022723"/>
    </source>
</evidence>
<evidence type="ECO:0000256" key="1">
    <source>
        <dbReference type="ARBA" id="ARBA00004123"/>
    </source>
</evidence>
<dbReference type="InterPro" id="IPR013137">
    <property type="entry name" value="Znf_TFIIB"/>
</dbReference>
<feature type="region of interest" description="Disordered" evidence="15">
    <location>
        <begin position="1302"/>
        <end position="1322"/>
    </location>
</feature>
<dbReference type="CDD" id="cd23068">
    <property type="entry name" value="PDZ_ZASP52-like"/>
    <property type="match status" value="1"/>
</dbReference>
<dbReference type="Gene3D" id="2.60.120.260">
    <property type="entry name" value="Galactose-binding domain-like"/>
    <property type="match status" value="1"/>
</dbReference>
<feature type="compositionally biased region" description="Basic and acidic residues" evidence="15">
    <location>
        <begin position="773"/>
        <end position="784"/>
    </location>
</feature>
<dbReference type="Gene3D" id="2.20.25.10">
    <property type="match status" value="1"/>
</dbReference>
<evidence type="ECO:0000256" key="2">
    <source>
        <dbReference type="ARBA" id="ARBA00010857"/>
    </source>
</evidence>
<keyword evidence="11" id="KW-0804">Transcription</keyword>
<dbReference type="SMART" id="SM00607">
    <property type="entry name" value="FTP"/>
    <property type="match status" value="1"/>
</dbReference>
<evidence type="ECO:0000256" key="13">
    <source>
        <dbReference type="ARBA" id="ARBA00031706"/>
    </source>
</evidence>
<dbReference type="GO" id="GO:0008270">
    <property type="term" value="F:zinc ion binding"/>
    <property type="evidence" value="ECO:0007669"/>
    <property type="project" value="UniProtKB-KW"/>
</dbReference>